<dbReference type="InterPro" id="IPR007152">
    <property type="entry name" value="DUF354"/>
</dbReference>
<sequence length="35" mass="3889">MRVWVDLTNAPHVPVLAPVVRALRARGDDVHVTAR</sequence>
<dbReference type="EMBL" id="CADCWC010000069">
    <property type="protein sequence ID" value="CAA9523954.1"/>
    <property type="molecule type" value="Genomic_DNA"/>
</dbReference>
<evidence type="ECO:0008006" key="2">
    <source>
        <dbReference type="Google" id="ProtNLM"/>
    </source>
</evidence>
<evidence type="ECO:0000313" key="1">
    <source>
        <dbReference type="EMBL" id="CAA9523954.1"/>
    </source>
</evidence>
<accession>A0A6J4TJ12</accession>
<gene>
    <name evidence="1" type="ORF">AVDCRST_MAG79-370</name>
</gene>
<organism evidence="1">
    <name type="scientific">uncultured Thermoleophilia bacterium</name>
    <dbReference type="NCBI Taxonomy" id="1497501"/>
    <lineage>
        <taxon>Bacteria</taxon>
        <taxon>Bacillati</taxon>
        <taxon>Actinomycetota</taxon>
        <taxon>Thermoleophilia</taxon>
        <taxon>environmental samples</taxon>
    </lineage>
</organism>
<dbReference type="AlphaFoldDB" id="A0A6J4TJ12"/>
<reference evidence="1" key="1">
    <citation type="submission" date="2020-02" db="EMBL/GenBank/DDBJ databases">
        <authorList>
            <person name="Meier V. D."/>
        </authorList>
    </citation>
    <scope>NUCLEOTIDE SEQUENCE</scope>
    <source>
        <strain evidence="1">AVDCRST_MAG79</strain>
    </source>
</reference>
<dbReference type="Pfam" id="PF04007">
    <property type="entry name" value="DUF354"/>
    <property type="match status" value="1"/>
</dbReference>
<proteinExistence type="predicted"/>
<name>A0A6J4TJ12_9ACTN</name>
<feature type="non-terminal residue" evidence="1">
    <location>
        <position position="35"/>
    </location>
</feature>
<protein>
    <recommendedName>
        <fullName evidence="2">DUF354 domain-containing protein</fullName>
    </recommendedName>
</protein>